<accession>A0A0A3IZS9</accession>
<reference evidence="1 2" key="1">
    <citation type="submission" date="2014-02" db="EMBL/GenBank/DDBJ databases">
        <title>Draft genome sequence of Lysinibacillus odysseyi NBRC 100172.</title>
        <authorList>
            <person name="Zhang F."/>
            <person name="Wang G."/>
            <person name="Zhang L."/>
        </authorList>
    </citation>
    <scope>NUCLEOTIDE SEQUENCE [LARGE SCALE GENOMIC DNA]</scope>
    <source>
        <strain evidence="1 2">NBRC 100172</strain>
    </source>
</reference>
<keyword evidence="2" id="KW-1185">Reference proteome</keyword>
<evidence type="ECO:0000313" key="1">
    <source>
        <dbReference type="EMBL" id="KGR88418.1"/>
    </source>
</evidence>
<gene>
    <name evidence="1" type="ORF">CD32_01795</name>
</gene>
<name>A0A0A3IZS9_9BACI</name>
<dbReference type="STRING" id="1220589.CD32_01795"/>
<proteinExistence type="predicted"/>
<evidence type="ECO:0000313" key="2">
    <source>
        <dbReference type="Proteomes" id="UP000030437"/>
    </source>
</evidence>
<dbReference type="Proteomes" id="UP000030437">
    <property type="component" value="Unassembled WGS sequence"/>
</dbReference>
<dbReference type="AlphaFoldDB" id="A0A0A3IZS9"/>
<protein>
    <submittedName>
        <fullName evidence="1">Uncharacterized protein</fullName>
    </submittedName>
</protein>
<organism evidence="1 2">
    <name type="scientific">Lysinibacillus odysseyi 34hs-1 = NBRC 100172</name>
    <dbReference type="NCBI Taxonomy" id="1220589"/>
    <lineage>
        <taxon>Bacteria</taxon>
        <taxon>Bacillati</taxon>
        <taxon>Bacillota</taxon>
        <taxon>Bacilli</taxon>
        <taxon>Bacillales</taxon>
        <taxon>Bacillaceae</taxon>
        <taxon>Lysinibacillus</taxon>
    </lineage>
</organism>
<sequence length="132" mass="14777">MKLLVQCLGGWGRIQREVTVKEIHEHKGVFIAIHRPVDQYDIWIASDLTTGLLITSSISSKLVLAKAKKNIDKNEGKTLAYQFNGLKELYNSGPGVDFKLIERIERKCVARGTSSVKTITITGEFADELFVQ</sequence>
<dbReference type="EMBL" id="JPVP01000040">
    <property type="protein sequence ID" value="KGR88418.1"/>
    <property type="molecule type" value="Genomic_DNA"/>
</dbReference>
<dbReference type="RefSeq" id="WP_036150531.1">
    <property type="nucleotide sequence ID" value="NZ_AVCX01000023.1"/>
</dbReference>
<comment type="caution">
    <text evidence="1">The sequence shown here is derived from an EMBL/GenBank/DDBJ whole genome shotgun (WGS) entry which is preliminary data.</text>
</comment>